<name>A0A7I8DIK4_9BACL</name>
<dbReference type="Proteomes" id="UP000593802">
    <property type="component" value="Chromosome"/>
</dbReference>
<keyword evidence="3" id="KW-0808">Transferase</keyword>
<dbReference type="RefSeq" id="WP_200757932.1">
    <property type="nucleotide sequence ID" value="NZ_AP023366.1"/>
</dbReference>
<proteinExistence type="inferred from homology"/>
<gene>
    <name evidence="7" type="ORF">skT53_26560</name>
</gene>
<comment type="similarity">
    <text evidence="1">Belongs to the N(4)/N(6)-methyltransferase family.</text>
</comment>
<evidence type="ECO:0000313" key="8">
    <source>
        <dbReference type="Proteomes" id="UP000593802"/>
    </source>
</evidence>
<evidence type="ECO:0000259" key="6">
    <source>
        <dbReference type="Pfam" id="PF01555"/>
    </source>
</evidence>
<feature type="domain" description="DNA methylase N-4/N-6" evidence="6">
    <location>
        <begin position="107"/>
        <end position="462"/>
    </location>
</feature>
<dbReference type="SUPFAM" id="SSF53335">
    <property type="entry name" value="S-adenosyl-L-methionine-dependent methyltransferases"/>
    <property type="match status" value="1"/>
</dbReference>
<evidence type="ECO:0000256" key="3">
    <source>
        <dbReference type="ARBA" id="ARBA00022679"/>
    </source>
</evidence>
<dbReference type="InterPro" id="IPR002941">
    <property type="entry name" value="DNA_methylase_N4/N6"/>
</dbReference>
<dbReference type="Gene3D" id="3.40.50.150">
    <property type="entry name" value="Vaccinia Virus protein VP39"/>
    <property type="match status" value="1"/>
</dbReference>
<dbReference type="Pfam" id="PF01555">
    <property type="entry name" value="N6_N4_Mtase"/>
    <property type="match status" value="1"/>
</dbReference>
<keyword evidence="4" id="KW-0949">S-adenosyl-L-methionine</keyword>
<dbReference type="GO" id="GO:0008170">
    <property type="term" value="F:N-methyltransferase activity"/>
    <property type="evidence" value="ECO:0007669"/>
    <property type="project" value="InterPro"/>
</dbReference>
<evidence type="ECO:0000256" key="1">
    <source>
        <dbReference type="ARBA" id="ARBA00006594"/>
    </source>
</evidence>
<dbReference type="InterPro" id="IPR002052">
    <property type="entry name" value="DNA_methylase_N6_adenine_CS"/>
</dbReference>
<accession>A0A7I8DIK4</accession>
<dbReference type="KEGG" id="eff:skT53_26560"/>
<evidence type="ECO:0000256" key="5">
    <source>
        <dbReference type="ARBA" id="ARBA00022747"/>
    </source>
</evidence>
<sequence length="650" mass="74431">MKELIIGNPEKQYHNLSHDELIKLLIEKEEELRLSKVFTPFISTEENLDATLQWRGRQRFLAEKVRPVKLIPVPEKSLNPSKGDNLIIDGENLSVMTSLLKDYRGQIDVIYMDPPYNTGSDSLTYNDDFMLSKSEVKRNRKTHGRSSEIVSLDDPNRHTKWINHMAPRLWAAKKLMKPTGVIIISIDEHELPRLWMLMEEIFLPKNRLATLIWQRSRKNDATYFSEGHEYMLVWARNVDELDAKVKEKGKWREVKPGLEDHLAEYRRLREIHSDDYEAIIKGLKHSVKGIKKDSPLWTVRQYVGVDSKSDLLGPYKEDDPSWPGGGGPDYDVFHPETGRPVRKPPKGWIVSTPEEFQKLIDDDRIIWKKVDKGTPKIKKYLLEGREKDVFTSVINKDARGSVMLVKSIFGDENAFKNPKDHEILKKLINLVTWGDPECIVLDPYAGSGTTAHAIIELNHEYGGNRRFILIEGGFVGKNTKINQEDYTDKITAERIRRVITGKWADKKKHSTYDTGFTYFRADKAITKKDILASDRESLADVILQVAEEESNRIDCRIEGHRYLIGQTRSGFGIALVWESGKDGRTLTIEVLKEIIQEAESQGCSKPIHIYAAANEGPVADNIYRFHQIPDAILAKLGITGFDGEAEEECE</sequence>
<dbReference type="PROSITE" id="PS00092">
    <property type="entry name" value="N6_MTASE"/>
    <property type="match status" value="1"/>
</dbReference>
<dbReference type="AlphaFoldDB" id="A0A7I8DIK4"/>
<protein>
    <recommendedName>
        <fullName evidence="6">DNA methylase N-4/N-6 domain-containing protein</fullName>
    </recommendedName>
</protein>
<dbReference type="GO" id="GO:0032259">
    <property type="term" value="P:methylation"/>
    <property type="evidence" value="ECO:0007669"/>
    <property type="project" value="UniProtKB-KW"/>
</dbReference>
<dbReference type="InterPro" id="IPR002295">
    <property type="entry name" value="N4/N6-MTase_EcoPI_Mod-like"/>
</dbReference>
<dbReference type="REBASE" id="448394">
    <property type="entry name" value="M.ElaT53ORF26560P"/>
</dbReference>
<evidence type="ECO:0000256" key="2">
    <source>
        <dbReference type="ARBA" id="ARBA00022603"/>
    </source>
</evidence>
<evidence type="ECO:0000313" key="7">
    <source>
        <dbReference type="EMBL" id="BCJ87671.1"/>
    </source>
</evidence>
<reference evidence="7 8" key="1">
    <citation type="submission" date="2020-08" db="EMBL/GenBank/DDBJ databases">
        <title>Complete Genome Sequence of Effusibacillus dendaii Strain skT53, Isolated from Farmland soil.</title>
        <authorList>
            <person name="Konishi T."/>
            <person name="Kawasaki H."/>
        </authorList>
    </citation>
    <scope>NUCLEOTIDE SEQUENCE [LARGE SCALE GENOMIC DNA]</scope>
    <source>
        <strain evidence="8">skT53</strain>
    </source>
</reference>
<keyword evidence="8" id="KW-1185">Reference proteome</keyword>
<dbReference type="PRINTS" id="PR00506">
    <property type="entry name" value="D21N6MTFRASE"/>
</dbReference>
<dbReference type="InterPro" id="IPR029063">
    <property type="entry name" value="SAM-dependent_MTases_sf"/>
</dbReference>
<dbReference type="GO" id="GO:0003677">
    <property type="term" value="F:DNA binding"/>
    <property type="evidence" value="ECO:0007669"/>
    <property type="project" value="InterPro"/>
</dbReference>
<keyword evidence="5" id="KW-0680">Restriction system</keyword>
<dbReference type="GO" id="GO:0009307">
    <property type="term" value="P:DNA restriction-modification system"/>
    <property type="evidence" value="ECO:0007669"/>
    <property type="project" value="UniProtKB-KW"/>
</dbReference>
<evidence type="ECO:0000256" key="4">
    <source>
        <dbReference type="ARBA" id="ARBA00022691"/>
    </source>
</evidence>
<dbReference type="EMBL" id="AP023366">
    <property type="protein sequence ID" value="BCJ87671.1"/>
    <property type="molecule type" value="Genomic_DNA"/>
</dbReference>
<keyword evidence="2" id="KW-0489">Methyltransferase</keyword>
<organism evidence="7 8">
    <name type="scientific">Effusibacillus dendaii</name>
    <dbReference type="NCBI Taxonomy" id="2743772"/>
    <lineage>
        <taxon>Bacteria</taxon>
        <taxon>Bacillati</taxon>
        <taxon>Bacillota</taxon>
        <taxon>Bacilli</taxon>
        <taxon>Bacillales</taxon>
        <taxon>Alicyclobacillaceae</taxon>
        <taxon>Effusibacillus</taxon>
    </lineage>
</organism>